<sequence length="94" mass="10274">MGGDKKARSLRFEEFAREEGGLFDLLDKIKAEYLAKMGQVKPGDAKTLETLAIGARVADQLAAQVRSVIAAGEIEAVNEDRRAKMNVTPIRKSI</sequence>
<dbReference type="EMBL" id="WTYO01000001">
    <property type="protein sequence ID" value="MXO67782.1"/>
    <property type="molecule type" value="Genomic_DNA"/>
</dbReference>
<keyword evidence="2" id="KW-1185">Reference proteome</keyword>
<reference evidence="1 2" key="1">
    <citation type="submission" date="2019-12" db="EMBL/GenBank/DDBJ databases">
        <title>Genomic-based taxomic classification of the family Erythrobacteraceae.</title>
        <authorList>
            <person name="Xu L."/>
        </authorList>
    </citation>
    <scope>NUCLEOTIDE SEQUENCE [LARGE SCALE GENOMIC DNA]</scope>
    <source>
        <strain evidence="1 2">H32</strain>
    </source>
</reference>
<accession>A0ABW9UV33</accession>
<evidence type="ECO:0000313" key="2">
    <source>
        <dbReference type="Proteomes" id="UP000444401"/>
    </source>
</evidence>
<protein>
    <submittedName>
        <fullName evidence="1">Uncharacterized protein</fullName>
    </submittedName>
</protein>
<proteinExistence type="predicted"/>
<organism evidence="1 2">
    <name type="scientific">Pelagerythrobacter marinus</name>
    <dbReference type="NCBI Taxonomy" id="538382"/>
    <lineage>
        <taxon>Bacteria</taxon>
        <taxon>Pseudomonadati</taxon>
        <taxon>Pseudomonadota</taxon>
        <taxon>Alphaproteobacteria</taxon>
        <taxon>Sphingomonadales</taxon>
        <taxon>Erythrobacteraceae</taxon>
        <taxon>Pelagerythrobacter</taxon>
    </lineage>
</organism>
<name>A0ABW9UV33_9SPHN</name>
<evidence type="ECO:0000313" key="1">
    <source>
        <dbReference type="EMBL" id="MXO67782.1"/>
    </source>
</evidence>
<dbReference type="Proteomes" id="UP000444401">
    <property type="component" value="Unassembled WGS sequence"/>
</dbReference>
<gene>
    <name evidence="1" type="ORF">GRI72_02905</name>
</gene>
<comment type="caution">
    <text evidence="1">The sequence shown here is derived from an EMBL/GenBank/DDBJ whole genome shotgun (WGS) entry which is preliminary data.</text>
</comment>